<keyword evidence="2" id="KW-1185">Reference proteome</keyword>
<protein>
    <submittedName>
        <fullName evidence="1">Lipoprotein</fullName>
    </submittedName>
</protein>
<reference evidence="1" key="1">
    <citation type="submission" date="2022-06" db="EMBL/GenBank/DDBJ databases">
        <title>Draft genome sequences of Leminorella grimontii str. JCM5902.</title>
        <authorList>
            <person name="Wakabayashi Y."/>
            <person name="Kojima K."/>
        </authorList>
    </citation>
    <scope>NUCLEOTIDE SEQUENCE</scope>
    <source>
        <strain evidence="1">JCM 5902</strain>
    </source>
</reference>
<name>A0AAV5N600_9GAMM</name>
<accession>A0AAV5N600</accession>
<keyword evidence="1" id="KW-0449">Lipoprotein</keyword>
<dbReference type="Pfam" id="PF16068">
    <property type="entry name" value="DUF4810"/>
    <property type="match status" value="1"/>
</dbReference>
<dbReference type="InterPro" id="IPR014508">
    <property type="entry name" value="UCP020555_TPR-like"/>
</dbReference>
<gene>
    <name evidence="1" type="ORF">SOASR030_36480</name>
</gene>
<dbReference type="PROSITE" id="PS51257">
    <property type="entry name" value="PROKAR_LIPOPROTEIN"/>
    <property type="match status" value="1"/>
</dbReference>
<comment type="caution">
    <text evidence="1">The sequence shown here is derived from an EMBL/GenBank/DDBJ whole genome shotgun (WGS) entry which is preliminary data.</text>
</comment>
<sequence length="122" mass="13558">MDMKMKIAHYAGILLAVGALSGCMNSPKPIYSWDNYQATVYEYYKMDIGVEEQIAALKEDIEKAKAKGLPVPPGLHAHLGMLYVNSGRPELARTEFSEEKAQFPESAPFMDFLLKKMQGGAK</sequence>
<evidence type="ECO:0000313" key="2">
    <source>
        <dbReference type="Proteomes" id="UP001058124"/>
    </source>
</evidence>
<proteinExistence type="predicted"/>
<dbReference type="EMBL" id="BRLH01000017">
    <property type="protein sequence ID" value="GKX57536.1"/>
    <property type="molecule type" value="Genomic_DNA"/>
</dbReference>
<dbReference type="AlphaFoldDB" id="A0AAV5N600"/>
<evidence type="ECO:0000313" key="1">
    <source>
        <dbReference type="EMBL" id="GKX57536.1"/>
    </source>
</evidence>
<dbReference type="PIRSF" id="PIRSF020555">
    <property type="entry name" value="UCP020555"/>
    <property type="match status" value="1"/>
</dbReference>
<organism evidence="1 2">
    <name type="scientific">Leminorella grimontii</name>
    <dbReference type="NCBI Taxonomy" id="82981"/>
    <lineage>
        <taxon>Bacteria</taxon>
        <taxon>Pseudomonadati</taxon>
        <taxon>Pseudomonadota</taxon>
        <taxon>Gammaproteobacteria</taxon>
        <taxon>Enterobacterales</taxon>
        <taxon>Budviciaceae</taxon>
        <taxon>Leminorella</taxon>
    </lineage>
</organism>
<dbReference type="Proteomes" id="UP001058124">
    <property type="component" value="Unassembled WGS sequence"/>
</dbReference>